<dbReference type="Proteomes" id="UP001215151">
    <property type="component" value="Unassembled WGS sequence"/>
</dbReference>
<name>A0AAD7XB28_9APHY</name>
<sequence>MRLDPQSFCTSLHPPSLSPSQAAASDECFPASAQRLPSVSCPCAQVSPHLIITVTESSRAPAVVVRTSYDVACVCSPFYAPFCAWKVCVRTNKRLYSVFVSVHSMHVSRSPASYTFNHTSQQKLPSLDFTFHRWCFTPGPHTIPAARRALDMLNCTKPLGVKIPVILLTNGGGVGEEVRRRKLTSQLGVEVSKWSNRQDLWAADACLHQLQQAHILQAHTILKSVVHKYENKPVLVLGGRNDDPVDFSQIPISAIFVFHDPRNRSLDIQVIIDVSRAHGIIGGPYLDTPEYADQRGDGRLHGKDANTPIELIFCNPDLLWESGFPQPRLGQGVFREALQAVYQALVGKAYPYVQYGKPTTATFKFAEIVLKDRLEELQGEPVDRLPTVYVHSTKDHDLSAFSLTISLSSPTIDNPESDISGANGAGWESVLVRTGVYDPAHGVTGRRSSASERHENEGVFERYEGENEGEPEHRRRYRARDGARWRCVGSSLRTSAHRRD</sequence>
<dbReference type="EMBL" id="JAPEVG010000155">
    <property type="protein sequence ID" value="KAJ8480742.1"/>
    <property type="molecule type" value="Genomic_DNA"/>
</dbReference>
<dbReference type="GO" id="GO:0005739">
    <property type="term" value="C:mitochondrion"/>
    <property type="evidence" value="ECO:0007669"/>
    <property type="project" value="TreeGrafter"/>
</dbReference>
<dbReference type="AlphaFoldDB" id="A0AAD7XB28"/>
<protein>
    <submittedName>
        <fullName evidence="1">Uncharacterized protein</fullName>
    </submittedName>
</protein>
<organism evidence="1 2">
    <name type="scientific">Trametes cubensis</name>
    <dbReference type="NCBI Taxonomy" id="1111947"/>
    <lineage>
        <taxon>Eukaryota</taxon>
        <taxon>Fungi</taxon>
        <taxon>Dikarya</taxon>
        <taxon>Basidiomycota</taxon>
        <taxon>Agaricomycotina</taxon>
        <taxon>Agaricomycetes</taxon>
        <taxon>Polyporales</taxon>
        <taxon>Polyporaceae</taxon>
        <taxon>Trametes</taxon>
    </lineage>
</organism>
<keyword evidence="2" id="KW-1185">Reference proteome</keyword>
<reference evidence="1" key="1">
    <citation type="submission" date="2022-11" db="EMBL/GenBank/DDBJ databases">
        <title>Genome Sequence of Cubamyces cubensis.</title>
        <authorList>
            <person name="Buettner E."/>
        </authorList>
    </citation>
    <scope>NUCLEOTIDE SEQUENCE</scope>
    <source>
        <strain evidence="1">MPL-01</strain>
    </source>
</reference>
<proteinExistence type="predicted"/>
<evidence type="ECO:0000313" key="2">
    <source>
        <dbReference type="Proteomes" id="UP001215151"/>
    </source>
</evidence>
<dbReference type="Pfam" id="PF13242">
    <property type="entry name" value="Hydrolase_like"/>
    <property type="match status" value="1"/>
</dbReference>
<dbReference type="InterPro" id="IPR023214">
    <property type="entry name" value="HAD_sf"/>
</dbReference>
<dbReference type="SUPFAM" id="SSF56784">
    <property type="entry name" value="HAD-like"/>
    <property type="match status" value="1"/>
</dbReference>
<dbReference type="GO" id="GO:0046474">
    <property type="term" value="P:glycerophospholipid biosynthetic process"/>
    <property type="evidence" value="ECO:0007669"/>
    <property type="project" value="TreeGrafter"/>
</dbReference>
<evidence type="ECO:0000313" key="1">
    <source>
        <dbReference type="EMBL" id="KAJ8480742.1"/>
    </source>
</evidence>
<dbReference type="InterPro" id="IPR050324">
    <property type="entry name" value="CDP-alcohol_PTase-I"/>
</dbReference>
<dbReference type="InterPro" id="IPR006357">
    <property type="entry name" value="HAD-SF_hydro_IIA"/>
</dbReference>
<dbReference type="InterPro" id="IPR036412">
    <property type="entry name" value="HAD-like_sf"/>
</dbReference>
<dbReference type="Gene3D" id="3.40.50.1000">
    <property type="entry name" value="HAD superfamily/HAD-like"/>
    <property type="match status" value="3"/>
</dbReference>
<dbReference type="PANTHER" id="PTHR14269">
    <property type="entry name" value="CDP-DIACYLGLYCEROL--GLYCEROL-3-PHOSPHATE 3-PHOSPHATIDYLTRANSFERASE-RELATED"/>
    <property type="match status" value="1"/>
</dbReference>
<dbReference type="PANTHER" id="PTHR14269:SF4">
    <property type="entry name" value="CAT EYE SYNDROME CRITICAL REGION PROTEIN 5"/>
    <property type="match status" value="1"/>
</dbReference>
<comment type="caution">
    <text evidence="1">The sequence shown here is derived from an EMBL/GenBank/DDBJ whole genome shotgun (WGS) entry which is preliminary data.</text>
</comment>
<accession>A0AAD7XB28</accession>
<gene>
    <name evidence="1" type="ORF">ONZ51_g6462</name>
</gene>
<dbReference type="Pfam" id="PF13344">
    <property type="entry name" value="Hydrolase_6"/>
    <property type="match status" value="1"/>
</dbReference>